<gene>
    <name evidence="9" type="ORF">EDC26_10597</name>
</gene>
<evidence type="ECO:0000313" key="10">
    <source>
        <dbReference type="Proteomes" id="UP000295525"/>
    </source>
</evidence>
<sequence length="532" mass="57415">MAPIAATGATDSGRVLSVRQSLLAMVGLCFVTMMVAIDQTVVGTALPTIVAELNGFELYAWVATSYLLTSVITVPIFGRLGDYYGRKRFVMASIVLFSAASALCGMSNSMLQLVLARALQGIGGGMLVGTAFACIPDLFPDSHVRLRWQVLFSAAFGIANAIGPSLGGFLTQYAGWRSVFYVNLPVGLLSLWFVWRYLPLIRQIQTSHIRLDWQGALLVALGLGSLQLLVEFLPGQGFNLSMMWLCLFSVITFVALFYWERRCPEPLLPIEMFRNKSLAALFCLSLFAGFTMFAILFYLPLLLQGGFGLTPQKAGVLITPLVVCITVGSITNSRIITRIPNPNAMLYAGFALMAMCCLGIIAMHQATATWIIVVYMVLGGLGLGFVMPNLTVFAQETAGRSHLGIATALLQSVRMIGGMLGTAIVGTLVTHYYISGVRQATQGQPSAAWLKTLEDPQVLVNDVVQNGFLTHMHALSLDGGVLLEAARVSLVDAVHSGVMLALVVTLVAFVWVRRVPPIKLSRSVKVNVPVGE</sequence>
<feature type="transmembrane region" description="Helical" evidence="7">
    <location>
        <begin position="22"/>
        <end position="46"/>
    </location>
</feature>
<feature type="transmembrane region" description="Helical" evidence="7">
    <location>
        <begin position="279"/>
        <end position="302"/>
    </location>
</feature>
<dbReference type="GO" id="GO:0022857">
    <property type="term" value="F:transmembrane transporter activity"/>
    <property type="evidence" value="ECO:0007669"/>
    <property type="project" value="InterPro"/>
</dbReference>
<keyword evidence="6 7" id="KW-0472">Membrane</keyword>
<dbReference type="Pfam" id="PF07690">
    <property type="entry name" value="MFS_1"/>
    <property type="match status" value="1"/>
</dbReference>
<keyword evidence="10" id="KW-1185">Reference proteome</keyword>
<feature type="transmembrane region" description="Helical" evidence="7">
    <location>
        <begin position="151"/>
        <end position="174"/>
    </location>
</feature>
<dbReference type="InterPro" id="IPR036259">
    <property type="entry name" value="MFS_trans_sf"/>
</dbReference>
<organism evidence="9 10">
    <name type="scientific">Paralcaligenes ureilyticus</name>
    <dbReference type="NCBI Taxonomy" id="627131"/>
    <lineage>
        <taxon>Bacteria</taxon>
        <taxon>Pseudomonadati</taxon>
        <taxon>Pseudomonadota</taxon>
        <taxon>Betaproteobacteria</taxon>
        <taxon>Burkholderiales</taxon>
        <taxon>Alcaligenaceae</taxon>
        <taxon>Paralcaligenes</taxon>
    </lineage>
</organism>
<feature type="transmembrane region" description="Helical" evidence="7">
    <location>
        <begin position="211"/>
        <end position="230"/>
    </location>
</feature>
<feature type="transmembrane region" description="Helical" evidence="7">
    <location>
        <begin position="370"/>
        <end position="394"/>
    </location>
</feature>
<comment type="subcellular location">
    <subcellularLocation>
        <location evidence="1">Cell membrane</location>
        <topology evidence="1">Multi-pass membrane protein</topology>
    </subcellularLocation>
</comment>
<feature type="transmembrane region" description="Helical" evidence="7">
    <location>
        <begin position="89"/>
        <end position="111"/>
    </location>
</feature>
<feature type="transmembrane region" description="Helical" evidence="7">
    <location>
        <begin position="58"/>
        <end position="77"/>
    </location>
</feature>
<dbReference type="PANTHER" id="PTHR23501:SF191">
    <property type="entry name" value="VACUOLAR BASIC AMINO ACID TRANSPORTER 4"/>
    <property type="match status" value="1"/>
</dbReference>
<name>A0A4R3M6E8_9BURK</name>
<dbReference type="EMBL" id="SMAJ01000005">
    <property type="protein sequence ID" value="TCT08546.1"/>
    <property type="molecule type" value="Genomic_DNA"/>
</dbReference>
<dbReference type="Proteomes" id="UP000295525">
    <property type="component" value="Unassembled WGS sequence"/>
</dbReference>
<feature type="transmembrane region" description="Helical" evidence="7">
    <location>
        <begin position="314"/>
        <end position="332"/>
    </location>
</feature>
<protein>
    <submittedName>
        <fullName evidence="9">EmrB/QacA subfamily drug resistance transporter</fullName>
    </submittedName>
</protein>
<feature type="transmembrane region" description="Helical" evidence="7">
    <location>
        <begin position="117"/>
        <end position="139"/>
    </location>
</feature>
<evidence type="ECO:0000256" key="1">
    <source>
        <dbReference type="ARBA" id="ARBA00004651"/>
    </source>
</evidence>
<evidence type="ECO:0000313" key="9">
    <source>
        <dbReference type="EMBL" id="TCT08546.1"/>
    </source>
</evidence>
<feature type="transmembrane region" description="Helical" evidence="7">
    <location>
        <begin position="242"/>
        <end position="259"/>
    </location>
</feature>
<dbReference type="Gene3D" id="1.20.1720.10">
    <property type="entry name" value="Multidrug resistance protein D"/>
    <property type="match status" value="1"/>
</dbReference>
<keyword evidence="2" id="KW-0813">Transport</keyword>
<accession>A0A4R3M6E8</accession>
<keyword evidence="5 7" id="KW-1133">Transmembrane helix</keyword>
<proteinExistence type="predicted"/>
<keyword evidence="3" id="KW-1003">Cell membrane</keyword>
<evidence type="ECO:0000259" key="8">
    <source>
        <dbReference type="PROSITE" id="PS50850"/>
    </source>
</evidence>
<evidence type="ECO:0000256" key="6">
    <source>
        <dbReference type="ARBA" id="ARBA00023136"/>
    </source>
</evidence>
<dbReference type="GO" id="GO:0005886">
    <property type="term" value="C:plasma membrane"/>
    <property type="evidence" value="ECO:0007669"/>
    <property type="project" value="UniProtKB-SubCell"/>
</dbReference>
<comment type="caution">
    <text evidence="9">The sequence shown here is derived from an EMBL/GenBank/DDBJ whole genome shotgun (WGS) entry which is preliminary data.</text>
</comment>
<reference evidence="9 10" key="1">
    <citation type="submission" date="2019-03" db="EMBL/GenBank/DDBJ databases">
        <title>Genomic Encyclopedia of Type Strains, Phase IV (KMG-IV): sequencing the most valuable type-strain genomes for metagenomic binning, comparative biology and taxonomic classification.</title>
        <authorList>
            <person name="Goeker M."/>
        </authorList>
    </citation>
    <scope>NUCLEOTIDE SEQUENCE [LARGE SCALE GENOMIC DNA]</scope>
    <source>
        <strain evidence="9 10">DSM 24591</strain>
    </source>
</reference>
<dbReference type="InterPro" id="IPR011701">
    <property type="entry name" value="MFS"/>
</dbReference>
<feature type="transmembrane region" description="Helical" evidence="7">
    <location>
        <begin position="344"/>
        <end position="364"/>
    </location>
</feature>
<keyword evidence="4 7" id="KW-0812">Transmembrane</keyword>
<evidence type="ECO:0000256" key="2">
    <source>
        <dbReference type="ARBA" id="ARBA00022448"/>
    </source>
</evidence>
<dbReference type="InterPro" id="IPR020846">
    <property type="entry name" value="MFS_dom"/>
</dbReference>
<dbReference type="SUPFAM" id="SSF103473">
    <property type="entry name" value="MFS general substrate transporter"/>
    <property type="match status" value="1"/>
</dbReference>
<feature type="transmembrane region" description="Helical" evidence="7">
    <location>
        <begin position="493"/>
        <end position="512"/>
    </location>
</feature>
<dbReference type="RefSeq" id="WP_132581627.1">
    <property type="nucleotide sequence ID" value="NZ_SMAJ01000005.1"/>
</dbReference>
<dbReference type="Gene3D" id="1.20.1250.20">
    <property type="entry name" value="MFS general substrate transporter like domains"/>
    <property type="match status" value="1"/>
</dbReference>
<feature type="transmembrane region" description="Helical" evidence="7">
    <location>
        <begin position="180"/>
        <end position="199"/>
    </location>
</feature>
<evidence type="ECO:0000256" key="5">
    <source>
        <dbReference type="ARBA" id="ARBA00022989"/>
    </source>
</evidence>
<evidence type="ECO:0000256" key="7">
    <source>
        <dbReference type="SAM" id="Phobius"/>
    </source>
</evidence>
<dbReference type="PANTHER" id="PTHR23501">
    <property type="entry name" value="MAJOR FACILITATOR SUPERFAMILY"/>
    <property type="match status" value="1"/>
</dbReference>
<dbReference type="OrthoDB" id="9807274at2"/>
<dbReference type="AlphaFoldDB" id="A0A4R3M6E8"/>
<evidence type="ECO:0000256" key="4">
    <source>
        <dbReference type="ARBA" id="ARBA00022692"/>
    </source>
</evidence>
<feature type="transmembrane region" description="Helical" evidence="7">
    <location>
        <begin position="415"/>
        <end position="434"/>
    </location>
</feature>
<evidence type="ECO:0000256" key="3">
    <source>
        <dbReference type="ARBA" id="ARBA00022475"/>
    </source>
</evidence>
<dbReference type="FunFam" id="1.20.1720.10:FF:000004">
    <property type="entry name" value="EmrB/QacA family drug resistance transporter"/>
    <property type="match status" value="1"/>
</dbReference>
<feature type="domain" description="Major facilitator superfamily (MFS) profile" evidence="8">
    <location>
        <begin position="24"/>
        <end position="516"/>
    </location>
</feature>
<dbReference type="CDD" id="cd17502">
    <property type="entry name" value="MFS_Azr1_MDR_like"/>
    <property type="match status" value="1"/>
</dbReference>
<dbReference type="PROSITE" id="PS50850">
    <property type="entry name" value="MFS"/>
    <property type="match status" value="1"/>
</dbReference>